<feature type="non-terminal residue" evidence="3">
    <location>
        <position position="1"/>
    </location>
</feature>
<evidence type="ECO:0000313" key="3">
    <source>
        <dbReference type="EMBL" id="TBU50984.1"/>
    </source>
</evidence>
<feature type="compositionally biased region" description="Basic residues" evidence="1">
    <location>
        <begin position="22"/>
        <end position="38"/>
    </location>
</feature>
<feature type="compositionally biased region" description="Basic and acidic residues" evidence="1">
    <location>
        <begin position="39"/>
        <end position="67"/>
    </location>
</feature>
<dbReference type="EMBL" id="ML145541">
    <property type="protein sequence ID" value="TBU50954.1"/>
    <property type="molecule type" value="Genomic_DNA"/>
</dbReference>
<accession>A0A4Q9P8V3</accession>
<feature type="non-terminal residue" evidence="3">
    <location>
        <position position="143"/>
    </location>
</feature>
<dbReference type="AlphaFoldDB" id="A0A4Q9P8V3"/>
<feature type="region of interest" description="Disordered" evidence="1">
    <location>
        <begin position="1"/>
        <end position="143"/>
    </location>
</feature>
<proteinExistence type="predicted"/>
<protein>
    <submittedName>
        <fullName evidence="3">Uncharacterized protein</fullName>
    </submittedName>
</protein>
<reference evidence="3 4" key="1">
    <citation type="submission" date="2019-01" db="EMBL/GenBank/DDBJ databases">
        <title>Draft genome sequences of three monokaryotic isolates of the white-rot basidiomycete fungus Dichomitus squalens.</title>
        <authorList>
            <consortium name="DOE Joint Genome Institute"/>
            <person name="Lopez S.C."/>
            <person name="Andreopoulos B."/>
            <person name="Pangilinan J."/>
            <person name="Lipzen A."/>
            <person name="Riley R."/>
            <person name="Ahrendt S."/>
            <person name="Ng V."/>
            <person name="Barry K."/>
            <person name="Daum C."/>
            <person name="Grigoriev I.V."/>
            <person name="Hilden K.S."/>
            <person name="Makela M.R."/>
            <person name="de Vries R.P."/>
        </authorList>
    </citation>
    <scope>NUCLEOTIDE SEQUENCE [LARGE SCALE GENOMIC DNA]</scope>
    <source>
        <strain evidence="3 4">CBS 464.89</strain>
    </source>
</reference>
<dbReference type="Proteomes" id="UP000292082">
    <property type="component" value="Unassembled WGS sequence"/>
</dbReference>
<evidence type="ECO:0000313" key="4">
    <source>
        <dbReference type="Proteomes" id="UP000292082"/>
    </source>
</evidence>
<feature type="compositionally biased region" description="Acidic residues" evidence="1">
    <location>
        <begin position="100"/>
        <end position="112"/>
    </location>
</feature>
<organism evidence="3 4">
    <name type="scientific">Dichomitus squalens</name>
    <dbReference type="NCBI Taxonomy" id="114155"/>
    <lineage>
        <taxon>Eukaryota</taxon>
        <taxon>Fungi</taxon>
        <taxon>Dikarya</taxon>
        <taxon>Basidiomycota</taxon>
        <taxon>Agaricomycotina</taxon>
        <taxon>Agaricomycetes</taxon>
        <taxon>Polyporales</taxon>
        <taxon>Polyporaceae</taxon>
        <taxon>Dichomitus</taxon>
    </lineage>
</organism>
<gene>
    <name evidence="3" type="ORF">BD310DRAFT_779632</name>
    <name evidence="2" type="ORF">BD310DRAFT_780502</name>
</gene>
<evidence type="ECO:0000256" key="1">
    <source>
        <dbReference type="SAM" id="MobiDB-lite"/>
    </source>
</evidence>
<sequence length="143" mass="16608">AYTHLVLRRSLSSRSPTPPSNKKARKHDTHKPRRHASRDRHQQDDPHRHRREGDRARERGRSRDRDPQLGSAERGQHPDMRRPVLGKTSRPPQNWVDDWLAQEEAELAEDPEANQPPVVDFTQPRPQPSANASRPPRLVPRHP</sequence>
<keyword evidence="4" id="KW-1185">Reference proteome</keyword>
<name>A0A4Q9P8V3_9APHY</name>
<dbReference type="EMBL" id="ML145486">
    <property type="protein sequence ID" value="TBU50984.1"/>
    <property type="molecule type" value="Genomic_DNA"/>
</dbReference>
<evidence type="ECO:0000313" key="2">
    <source>
        <dbReference type="EMBL" id="TBU50954.1"/>
    </source>
</evidence>